<dbReference type="SUPFAM" id="SSF51971">
    <property type="entry name" value="Nucleotide-binding domain"/>
    <property type="match status" value="1"/>
</dbReference>
<dbReference type="SUPFAM" id="SSF54862">
    <property type="entry name" value="4Fe-4S ferredoxins"/>
    <property type="match status" value="1"/>
</dbReference>
<dbReference type="PROSITE" id="PS51085">
    <property type="entry name" value="2FE2S_FER_2"/>
    <property type="match status" value="1"/>
</dbReference>
<dbReference type="PROSITE" id="PS51839">
    <property type="entry name" value="4FE4S_HC3"/>
    <property type="match status" value="1"/>
</dbReference>
<proteinExistence type="predicted"/>
<dbReference type="InterPro" id="IPR055930">
    <property type="entry name" value="DUF7508"/>
</dbReference>
<dbReference type="Gene3D" id="3.50.50.60">
    <property type="entry name" value="FAD/NAD(P)-binding domain"/>
    <property type="match status" value="3"/>
</dbReference>
<dbReference type="SUPFAM" id="SSF54292">
    <property type="entry name" value="2Fe-2S ferredoxin-like"/>
    <property type="match status" value="1"/>
</dbReference>
<evidence type="ECO:0000256" key="4">
    <source>
        <dbReference type="ARBA" id="ARBA00023004"/>
    </source>
</evidence>
<reference evidence="9 10" key="1">
    <citation type="submission" date="2016-04" db="EMBL/GenBank/DDBJ databases">
        <authorList>
            <person name="Evans L.H."/>
            <person name="Alamgir A."/>
            <person name="Owens N."/>
            <person name="Weber N.D."/>
            <person name="Virtaneva K."/>
            <person name="Barbian K."/>
            <person name="Babar A."/>
            <person name="Rosenke K."/>
        </authorList>
    </citation>
    <scope>NUCLEOTIDE SEQUENCE [LARGE SCALE GENOMIC DNA]</scope>
    <source>
        <strain evidence="9 10">LMa1</strain>
    </source>
</reference>
<feature type="domain" description="4Fe-4S ferredoxin-type" evidence="7">
    <location>
        <begin position="161"/>
        <end position="194"/>
    </location>
</feature>
<dbReference type="Pfam" id="PF13510">
    <property type="entry name" value="Fer2_4"/>
    <property type="match status" value="1"/>
</dbReference>
<dbReference type="InterPro" id="IPR017896">
    <property type="entry name" value="4Fe4S_Fe-S-bd"/>
</dbReference>
<comment type="caution">
    <text evidence="9">The sequence shown here is derived from an EMBL/GenBank/DDBJ whole genome shotgun (WGS) entry which is preliminary data.</text>
</comment>
<dbReference type="STRING" id="1838280.A6M21_06975"/>
<dbReference type="Pfam" id="PF14691">
    <property type="entry name" value="Fer4_20"/>
    <property type="match status" value="1"/>
</dbReference>
<dbReference type="Proteomes" id="UP000078532">
    <property type="component" value="Unassembled WGS sequence"/>
</dbReference>
<dbReference type="RefSeq" id="WP_066667041.1">
    <property type="nucleotide sequence ID" value="NZ_LYVF01000069.1"/>
</dbReference>
<dbReference type="PRINTS" id="PR00419">
    <property type="entry name" value="ADXRDTASE"/>
</dbReference>
<evidence type="ECO:0000256" key="2">
    <source>
        <dbReference type="ARBA" id="ARBA00022723"/>
    </source>
</evidence>
<dbReference type="InterPro" id="IPR036188">
    <property type="entry name" value="FAD/NAD-bd_sf"/>
</dbReference>
<dbReference type="PROSITE" id="PS00198">
    <property type="entry name" value="4FE4S_FER_1"/>
    <property type="match status" value="1"/>
</dbReference>
<dbReference type="Gene3D" id="1.10.1060.10">
    <property type="entry name" value="Alpha-helical ferredoxin"/>
    <property type="match status" value="1"/>
</dbReference>
<feature type="domain" description="4Fe-4S His(Cys)3-ligated-type" evidence="8">
    <location>
        <begin position="80"/>
        <end position="141"/>
    </location>
</feature>
<dbReference type="InterPro" id="IPR036010">
    <property type="entry name" value="2Fe-2S_ferredoxin-like_sf"/>
</dbReference>
<gene>
    <name evidence="9" type="ORF">A6M21_06975</name>
</gene>
<dbReference type="PANTHER" id="PTHR42783">
    <property type="entry name" value="GLUTAMATE SYNTHASE [NADPH] SMALL CHAIN"/>
    <property type="match status" value="1"/>
</dbReference>
<evidence type="ECO:0000313" key="10">
    <source>
        <dbReference type="Proteomes" id="UP000078532"/>
    </source>
</evidence>
<keyword evidence="4" id="KW-0408">Iron</keyword>
<keyword evidence="1" id="KW-0004">4Fe-4S</keyword>
<evidence type="ECO:0008006" key="11">
    <source>
        <dbReference type="Google" id="ProtNLM"/>
    </source>
</evidence>
<evidence type="ECO:0000259" key="6">
    <source>
        <dbReference type="PROSITE" id="PS51085"/>
    </source>
</evidence>
<dbReference type="InterPro" id="IPR017900">
    <property type="entry name" value="4Fe4S_Fe_S_CS"/>
</dbReference>
<evidence type="ECO:0000259" key="7">
    <source>
        <dbReference type="PROSITE" id="PS51379"/>
    </source>
</evidence>
<keyword evidence="10" id="KW-1185">Reference proteome</keyword>
<keyword evidence="5" id="KW-0411">Iron-sulfur</keyword>
<accession>A0A1B7LGQ1</accession>
<name>A0A1B7LGQ1_9FIRM</name>
<evidence type="ECO:0000256" key="1">
    <source>
        <dbReference type="ARBA" id="ARBA00022485"/>
    </source>
</evidence>
<evidence type="ECO:0000313" key="9">
    <source>
        <dbReference type="EMBL" id="OAT85276.1"/>
    </source>
</evidence>
<sequence>MSTINLTIDGTPVAVTPGTTLLAAAGQAGVYIPALCAHPDLPPAGVCGLCAVEIEGRPELAAACETTAEAGMVVLTGTARVREHRREKLAAILARHPHACLTCAQQEGCSRTQCSSNVPENERCCPLLGRCELQKIALYVGIKAGTPRYVPADLPVYTEHPLFTRDYNLCTGCGRCVRMCRDVRGVGALQLVELAGGGQIAASVEADLAASGCRFCTACVEVCPTGALRDKDVKSGDREAFLVPCRNSCPAGIDVPRYVNLVARGEFAAAGAVIREKVPFPAVLGRVCFHPCEDNCRRGRIDQPVSICRLKRFAADEEQGQRREQPVPAAPSGKRVAVVGAGPAGLTAAWYLARKGHAVTVFDALPVPGGMLAAGIPAYRLPRDVLQREIEAIAGSGVEIKTGVRVDDAAALLAGGYGAVLVATGAHREARLGLPGEDAAGVYSGLAFLRRVNLGEAVSVGDRVVVTGGGNVALDAARTARRLGAREVHVYYRRTEAEMPAFAAEVQAARDEGVIFHFRTLINDILTDDGRLTGVRVAAVASLFDGNGRYNPVFVPGSEEEVPCATLLVAVGQRPAPPLPAAVGNGRLQVDARTMATDLPGIFAAGDAVGGPASVIEAIAGGRWAAAAIDRRLGGDGVIDEILVPPEAPDPFLGKDEDFLRRPRHGLLARLWTGESCCSAFPCPPEEALTAKFFEVELGLDEEMALTEASRCLRCDLRLQITPVPLPPEQWLPFNAENLAAVPETEGVYQLLDEQKNVIAITGTATLRSSLAEQLAAGSKARFFDYEEEPMYTQRESQLIQQFLQEHGHLPAGNDELDDLF</sequence>
<dbReference type="CDD" id="cd00207">
    <property type="entry name" value="fer2"/>
    <property type="match status" value="1"/>
</dbReference>
<dbReference type="AlphaFoldDB" id="A0A1B7LGQ1"/>
<dbReference type="Pfam" id="PF12838">
    <property type="entry name" value="Fer4_7"/>
    <property type="match status" value="1"/>
</dbReference>
<dbReference type="Gene3D" id="3.10.20.740">
    <property type="match status" value="1"/>
</dbReference>
<organism evidence="9 10">
    <name type="scientific">Desulfotomaculum copahuensis</name>
    <dbReference type="NCBI Taxonomy" id="1838280"/>
    <lineage>
        <taxon>Bacteria</taxon>
        <taxon>Bacillati</taxon>
        <taxon>Bacillota</taxon>
        <taxon>Clostridia</taxon>
        <taxon>Eubacteriales</taxon>
        <taxon>Desulfotomaculaceae</taxon>
        <taxon>Desulfotomaculum</taxon>
    </lineage>
</organism>
<protein>
    <recommendedName>
        <fullName evidence="11">BzdV protein</fullName>
    </recommendedName>
</protein>
<dbReference type="InterPro" id="IPR019574">
    <property type="entry name" value="NADH_UbQ_OxRdtase_Gsu_4Fe4S-bd"/>
</dbReference>
<dbReference type="InterPro" id="IPR009051">
    <property type="entry name" value="Helical_ferredxn"/>
</dbReference>
<dbReference type="EMBL" id="LYVF01000069">
    <property type="protein sequence ID" value="OAT85276.1"/>
    <property type="molecule type" value="Genomic_DNA"/>
</dbReference>
<dbReference type="GO" id="GO:0051539">
    <property type="term" value="F:4 iron, 4 sulfur cluster binding"/>
    <property type="evidence" value="ECO:0007669"/>
    <property type="project" value="UniProtKB-KW"/>
</dbReference>
<dbReference type="GO" id="GO:0046872">
    <property type="term" value="F:metal ion binding"/>
    <property type="evidence" value="ECO:0007669"/>
    <property type="project" value="UniProtKB-KW"/>
</dbReference>
<feature type="domain" description="4Fe-4S ferredoxin-type" evidence="7">
    <location>
        <begin position="202"/>
        <end position="233"/>
    </location>
</feature>
<dbReference type="InterPro" id="IPR001041">
    <property type="entry name" value="2Fe-2S_ferredoxin-type"/>
</dbReference>
<dbReference type="GO" id="GO:0016491">
    <property type="term" value="F:oxidoreductase activity"/>
    <property type="evidence" value="ECO:0007669"/>
    <property type="project" value="InterPro"/>
</dbReference>
<dbReference type="SUPFAM" id="SSF46548">
    <property type="entry name" value="alpha-helical ferredoxin"/>
    <property type="match status" value="1"/>
</dbReference>
<evidence type="ECO:0000259" key="8">
    <source>
        <dbReference type="PROSITE" id="PS51839"/>
    </source>
</evidence>
<dbReference type="PANTHER" id="PTHR42783:SF3">
    <property type="entry name" value="GLUTAMATE SYNTHASE [NADPH] SMALL CHAIN-RELATED"/>
    <property type="match status" value="1"/>
</dbReference>
<dbReference type="PROSITE" id="PS51379">
    <property type="entry name" value="4FE4S_FER_2"/>
    <property type="match status" value="2"/>
</dbReference>
<dbReference type="Pfam" id="PF07992">
    <property type="entry name" value="Pyr_redox_2"/>
    <property type="match status" value="1"/>
</dbReference>
<dbReference type="OrthoDB" id="9803192at2"/>
<keyword evidence="3" id="KW-0677">Repeat</keyword>
<evidence type="ECO:0000256" key="3">
    <source>
        <dbReference type="ARBA" id="ARBA00022737"/>
    </source>
</evidence>
<evidence type="ECO:0000256" key="5">
    <source>
        <dbReference type="ARBA" id="ARBA00023014"/>
    </source>
</evidence>
<dbReference type="InterPro" id="IPR023753">
    <property type="entry name" value="FAD/NAD-binding_dom"/>
</dbReference>
<feature type="domain" description="2Fe-2S ferredoxin-type" evidence="6">
    <location>
        <begin position="2"/>
        <end position="80"/>
    </location>
</feature>
<dbReference type="Pfam" id="PF24348">
    <property type="entry name" value="DUF7508"/>
    <property type="match status" value="1"/>
</dbReference>
<dbReference type="InterPro" id="IPR028261">
    <property type="entry name" value="DPD_II"/>
</dbReference>
<dbReference type="FunFam" id="3.30.70.20:FF:000035">
    <property type="entry name" value="Iron hydrogenase 1"/>
    <property type="match status" value="1"/>
</dbReference>
<keyword evidence="2" id="KW-0479">Metal-binding</keyword>